<sequence length="125" mass="14164">MTLLLRVQPRVQAPASFLFFRSTAFKLPSRRAHSQDSFKLEGENRSPQRDSGGTEGSPNHPIPSNEAHPTLRDGKQSPIADFEGNLSEDLPKDAKEHNKDVEHRHDRPYNHMADEGGVKKAWKRQ</sequence>
<feature type="compositionally biased region" description="Basic and acidic residues" evidence="1">
    <location>
        <begin position="33"/>
        <end position="48"/>
    </location>
</feature>
<organism evidence="2 3">
    <name type="scientific">Penicillium thymicola</name>
    <dbReference type="NCBI Taxonomy" id="293382"/>
    <lineage>
        <taxon>Eukaryota</taxon>
        <taxon>Fungi</taxon>
        <taxon>Dikarya</taxon>
        <taxon>Ascomycota</taxon>
        <taxon>Pezizomycotina</taxon>
        <taxon>Eurotiomycetes</taxon>
        <taxon>Eurotiomycetidae</taxon>
        <taxon>Eurotiales</taxon>
        <taxon>Aspergillaceae</taxon>
        <taxon>Penicillium</taxon>
    </lineage>
</organism>
<reference evidence="2" key="2">
    <citation type="journal article" date="2016" name="Fungal Biol.">
        <title>Ochratoxin A production by Penicillium thymicola.</title>
        <authorList>
            <person name="Nguyen H.D.T."/>
            <person name="McMullin D.R."/>
            <person name="Ponomareva E."/>
            <person name="Riley R."/>
            <person name="Pomraning K.R."/>
            <person name="Baker S.E."/>
            <person name="Seifert K.A."/>
        </authorList>
    </citation>
    <scope>NUCLEOTIDE SEQUENCE</scope>
    <source>
        <strain evidence="2">DAOM 180753</strain>
    </source>
</reference>
<proteinExistence type="predicted"/>
<feature type="compositionally biased region" description="Basic and acidic residues" evidence="1">
    <location>
        <begin position="89"/>
        <end position="118"/>
    </location>
</feature>
<protein>
    <submittedName>
        <fullName evidence="2">Uncharacterized protein</fullName>
    </submittedName>
</protein>
<evidence type="ECO:0000313" key="2">
    <source>
        <dbReference type="EMBL" id="KAJ9480563.1"/>
    </source>
</evidence>
<evidence type="ECO:0000313" key="3">
    <source>
        <dbReference type="Proteomes" id="UP001227192"/>
    </source>
</evidence>
<dbReference type="EMBL" id="LACB01001311">
    <property type="protein sequence ID" value="KAJ9480563.1"/>
    <property type="molecule type" value="Genomic_DNA"/>
</dbReference>
<name>A0AAI9T4V2_PENTH</name>
<dbReference type="Proteomes" id="UP001227192">
    <property type="component" value="Unassembled WGS sequence"/>
</dbReference>
<reference evidence="2" key="1">
    <citation type="submission" date="2015-06" db="EMBL/GenBank/DDBJ databases">
        <authorList>
            <person name="Nguyen H."/>
        </authorList>
    </citation>
    <scope>NUCLEOTIDE SEQUENCE</scope>
    <source>
        <strain evidence="2">DAOM 180753</strain>
    </source>
</reference>
<comment type="caution">
    <text evidence="2">The sequence shown here is derived from an EMBL/GenBank/DDBJ whole genome shotgun (WGS) entry which is preliminary data.</text>
</comment>
<dbReference type="AlphaFoldDB" id="A0AAI9T4V2"/>
<evidence type="ECO:0000256" key="1">
    <source>
        <dbReference type="SAM" id="MobiDB-lite"/>
    </source>
</evidence>
<keyword evidence="3" id="KW-1185">Reference proteome</keyword>
<gene>
    <name evidence="2" type="ORF">VN97_g12993</name>
</gene>
<feature type="region of interest" description="Disordered" evidence="1">
    <location>
        <begin position="28"/>
        <end position="125"/>
    </location>
</feature>
<accession>A0AAI9T4V2</accession>